<evidence type="ECO:0000259" key="2">
    <source>
        <dbReference type="Pfam" id="PF04909"/>
    </source>
</evidence>
<dbReference type="InterPro" id="IPR032466">
    <property type="entry name" value="Metal_Hydrolase"/>
</dbReference>
<dbReference type="Gene3D" id="3.20.20.140">
    <property type="entry name" value="Metal-dependent hydrolases"/>
    <property type="match status" value="1"/>
</dbReference>
<feature type="domain" description="Amidohydrolase-related" evidence="2">
    <location>
        <begin position="5"/>
        <end position="248"/>
    </location>
</feature>
<dbReference type="AlphaFoldDB" id="A0A932MP74"/>
<gene>
    <name evidence="3" type="ORF">HYZ11_12085</name>
</gene>
<dbReference type="InterPro" id="IPR006680">
    <property type="entry name" value="Amidohydro-rel"/>
</dbReference>
<name>A0A932MP74_UNCTE</name>
<protein>
    <submittedName>
        <fullName evidence="3">Amidohydrolase</fullName>
    </submittedName>
</protein>
<sequence length="252" mass="27450">MPPVIDHHAHINLNYGHRHKTGAEDVLRSMDEAGVDRSILIDLSALYGGDYRAGNAEAAEIAARRPDRFMCFAYLHPPMLGVEACLRHVDEALTGMGHLGLKLHPVSDCHPANSREYVYPVMEKCREHQVPIFIHAGHAPHSGPILFADLARDFPDVDIILGHIGHAMFADACYVAKKYPNIWIDTSMNHGGPLRNALAAVGAGRILYGSDNPTSHPIACKALVESLEIGRGEKDQILGGNILRLLGLEGKA</sequence>
<accession>A0A932MP74</accession>
<dbReference type="Pfam" id="PF04909">
    <property type="entry name" value="Amidohydro_2"/>
    <property type="match status" value="1"/>
</dbReference>
<organism evidence="3 4">
    <name type="scientific">Tectimicrobiota bacterium</name>
    <dbReference type="NCBI Taxonomy" id="2528274"/>
    <lineage>
        <taxon>Bacteria</taxon>
        <taxon>Pseudomonadati</taxon>
        <taxon>Nitrospinota/Tectimicrobiota group</taxon>
        <taxon>Candidatus Tectimicrobiota</taxon>
    </lineage>
</organism>
<evidence type="ECO:0000313" key="4">
    <source>
        <dbReference type="Proteomes" id="UP000782312"/>
    </source>
</evidence>
<dbReference type="Proteomes" id="UP000782312">
    <property type="component" value="Unassembled WGS sequence"/>
</dbReference>
<evidence type="ECO:0000313" key="3">
    <source>
        <dbReference type="EMBL" id="MBI3128337.1"/>
    </source>
</evidence>
<reference evidence="3" key="1">
    <citation type="submission" date="2020-07" db="EMBL/GenBank/DDBJ databases">
        <title>Huge and variable diversity of episymbiotic CPR bacteria and DPANN archaea in groundwater ecosystems.</title>
        <authorList>
            <person name="He C.Y."/>
            <person name="Keren R."/>
            <person name="Whittaker M."/>
            <person name="Farag I.F."/>
            <person name="Doudna J."/>
            <person name="Cate J.H.D."/>
            <person name="Banfield J.F."/>
        </authorList>
    </citation>
    <scope>NUCLEOTIDE SEQUENCE</scope>
    <source>
        <strain evidence="3">NC_groundwater_763_Ag_S-0.2um_68_21</strain>
    </source>
</reference>
<dbReference type="GO" id="GO:0016831">
    <property type="term" value="F:carboxy-lyase activity"/>
    <property type="evidence" value="ECO:0007669"/>
    <property type="project" value="InterPro"/>
</dbReference>
<evidence type="ECO:0000256" key="1">
    <source>
        <dbReference type="ARBA" id="ARBA00023239"/>
    </source>
</evidence>
<dbReference type="GO" id="GO:0016787">
    <property type="term" value="F:hydrolase activity"/>
    <property type="evidence" value="ECO:0007669"/>
    <property type="project" value="InterPro"/>
</dbReference>
<dbReference type="InterPro" id="IPR032465">
    <property type="entry name" value="ACMSD"/>
</dbReference>
<proteinExistence type="predicted"/>
<dbReference type="SUPFAM" id="SSF51556">
    <property type="entry name" value="Metallo-dependent hydrolases"/>
    <property type="match status" value="1"/>
</dbReference>
<dbReference type="EMBL" id="JACPUR010000027">
    <property type="protein sequence ID" value="MBI3128337.1"/>
    <property type="molecule type" value="Genomic_DNA"/>
</dbReference>
<keyword evidence="1" id="KW-0456">Lyase</keyword>
<comment type="caution">
    <text evidence="3">The sequence shown here is derived from an EMBL/GenBank/DDBJ whole genome shotgun (WGS) entry which is preliminary data.</text>
</comment>
<dbReference type="PANTHER" id="PTHR21240">
    <property type="entry name" value="2-AMINO-3-CARBOXYLMUCONATE-6-SEMIALDEHYDE DECARBOXYLASE"/>
    <property type="match status" value="1"/>
</dbReference>